<dbReference type="Proteomes" id="UP001235547">
    <property type="component" value="Chromosome 2"/>
</dbReference>
<evidence type="ECO:0000313" key="2">
    <source>
        <dbReference type="EMBL" id="WEX81152.1"/>
    </source>
</evidence>
<dbReference type="Gene3D" id="2.60.40.10">
    <property type="entry name" value="Immunoglobulins"/>
    <property type="match status" value="1"/>
</dbReference>
<dbReference type="InterPro" id="IPR013783">
    <property type="entry name" value="Ig-like_fold"/>
</dbReference>
<dbReference type="InterPro" id="IPR014756">
    <property type="entry name" value="Ig_E-set"/>
</dbReference>
<feature type="domain" description="Sulphur oxidation protein SoxZ" evidence="1">
    <location>
        <begin position="12"/>
        <end position="99"/>
    </location>
</feature>
<dbReference type="Pfam" id="PF08770">
    <property type="entry name" value="SoxZ"/>
    <property type="match status" value="1"/>
</dbReference>
<evidence type="ECO:0000259" key="1">
    <source>
        <dbReference type="Pfam" id="PF08770"/>
    </source>
</evidence>
<sequence length="108" mass="12127">MTTPIPRVMVPGSVAKNDVFTVKAIIQHQMETGLRTDSTGKTIPRKIINQFVCRYGGLEVFRADLHEAVSANPFLEFNLRATENGRLEFSWREDGGATYSLFHDIVVT</sequence>
<proteinExistence type="predicted"/>
<gene>
    <name evidence="2" type="primary">soxZ</name>
    <name evidence="2" type="ORF">PYH38_000526</name>
</gene>
<dbReference type="SUPFAM" id="SSF81296">
    <property type="entry name" value="E set domains"/>
    <property type="match status" value="1"/>
</dbReference>
<dbReference type="InterPro" id="IPR014880">
    <property type="entry name" value="SoxZ_dom"/>
</dbReference>
<reference evidence="2 3" key="1">
    <citation type="submission" date="2023-03" db="EMBL/GenBank/DDBJ databases">
        <authorList>
            <person name="Kaur S."/>
            <person name="Espinosa-Saiz D."/>
            <person name="Velazquez E."/>
            <person name="Menendez E."/>
            <person name="diCenzo G.C."/>
        </authorList>
    </citation>
    <scope>NUCLEOTIDE SEQUENCE [LARGE SCALE GENOMIC DNA]</scope>
    <source>
        <strain evidence="2 3">LMG 27395</strain>
    </source>
</reference>
<organism evidence="2 3">
    <name type="scientific">Sinorhizobium numidicum</name>
    <dbReference type="NCBI Taxonomy" id="680248"/>
    <lineage>
        <taxon>Bacteria</taxon>
        <taxon>Pseudomonadati</taxon>
        <taxon>Pseudomonadota</taxon>
        <taxon>Alphaproteobacteria</taxon>
        <taxon>Hyphomicrobiales</taxon>
        <taxon>Rhizobiaceae</taxon>
        <taxon>Sinorhizobium/Ensifer group</taxon>
        <taxon>Sinorhizobium</taxon>
    </lineage>
</organism>
<dbReference type="InterPro" id="IPR030995">
    <property type="entry name" value="SoxZ"/>
</dbReference>
<accession>A0ABY8CUL0</accession>
<name>A0ABY8CUL0_9HYPH</name>
<protein>
    <submittedName>
        <fullName evidence="2">Thiosulfate oxidation carrier complex protein SoxZ</fullName>
    </submittedName>
</protein>
<dbReference type="EMBL" id="CP120370">
    <property type="protein sequence ID" value="WEX81152.1"/>
    <property type="molecule type" value="Genomic_DNA"/>
</dbReference>
<keyword evidence="3" id="KW-1185">Reference proteome</keyword>
<evidence type="ECO:0000313" key="3">
    <source>
        <dbReference type="Proteomes" id="UP001235547"/>
    </source>
</evidence>
<dbReference type="NCBIfam" id="TIGR04490">
    <property type="entry name" value="SoxZ_true"/>
    <property type="match status" value="1"/>
</dbReference>